<dbReference type="SUPFAM" id="SSF47729">
    <property type="entry name" value="IHF-like DNA-binding proteins"/>
    <property type="match status" value="1"/>
</dbReference>
<keyword evidence="7" id="KW-1185">Reference proteome</keyword>
<reference evidence="6 7" key="1">
    <citation type="submission" date="2015-12" db="EMBL/GenBank/DDBJ databases">
        <title>Intraspecies pangenome expansion in the marine bacterium Alteromonas.</title>
        <authorList>
            <person name="Lopez-Perez M."/>
            <person name="Rodriguez-Valera F."/>
        </authorList>
    </citation>
    <scope>NUCLEOTIDE SEQUENCE [LARGE SCALE GENOMIC DNA]</scope>
    <source>
        <strain evidence="6 7">LMG 21861</strain>
        <plasmid evidence="6 7">pASTE61-200</plasmid>
    </source>
</reference>
<gene>
    <name evidence="6" type="ORF">AVL57_00725</name>
</gene>
<evidence type="ECO:0000256" key="4">
    <source>
        <dbReference type="ARBA" id="ARBA00023125"/>
    </source>
</evidence>
<evidence type="ECO:0000256" key="2">
    <source>
        <dbReference type="ARBA" id="ARBA00010529"/>
    </source>
</evidence>
<dbReference type="PANTHER" id="PTHR33175:SF3">
    <property type="entry name" value="DNA-BINDING PROTEIN HU-BETA"/>
    <property type="match status" value="1"/>
</dbReference>
<dbReference type="Pfam" id="PF00216">
    <property type="entry name" value="Bac_DNA_binding"/>
    <property type="match status" value="1"/>
</dbReference>
<keyword evidence="6" id="KW-0614">Plasmid</keyword>
<dbReference type="InterPro" id="IPR010992">
    <property type="entry name" value="IHF-like_DNA-bd_dom_sf"/>
</dbReference>
<evidence type="ECO:0000313" key="7">
    <source>
        <dbReference type="Proteomes" id="UP000056750"/>
    </source>
</evidence>
<evidence type="ECO:0000256" key="5">
    <source>
        <dbReference type="RuleBase" id="RU003939"/>
    </source>
</evidence>
<dbReference type="Gene3D" id="4.10.520.10">
    <property type="entry name" value="IHF-like DNA-binding proteins"/>
    <property type="match status" value="1"/>
</dbReference>
<keyword evidence="4 6" id="KW-0238">DNA-binding</keyword>
<dbReference type="CDD" id="cd13831">
    <property type="entry name" value="HU"/>
    <property type="match status" value="1"/>
</dbReference>
<dbReference type="EMBL" id="CP013927">
    <property type="protein sequence ID" value="AMJ76697.1"/>
    <property type="molecule type" value="Genomic_DNA"/>
</dbReference>
<accession>A0ABN4LTU7</accession>
<dbReference type="InterPro" id="IPR020816">
    <property type="entry name" value="Histone-like_DNA-bd_CS"/>
</dbReference>
<organism evidence="6 7">
    <name type="scientific">Alteromonas stellipolaris</name>
    <dbReference type="NCBI Taxonomy" id="233316"/>
    <lineage>
        <taxon>Bacteria</taxon>
        <taxon>Pseudomonadati</taxon>
        <taxon>Pseudomonadota</taxon>
        <taxon>Gammaproteobacteria</taxon>
        <taxon>Alteromonadales</taxon>
        <taxon>Alteromonadaceae</taxon>
        <taxon>Alteromonas/Salinimonas group</taxon>
        <taxon>Alteromonas</taxon>
    </lineage>
</organism>
<dbReference type="SMART" id="SM00411">
    <property type="entry name" value="BHL"/>
    <property type="match status" value="1"/>
</dbReference>
<evidence type="ECO:0000256" key="3">
    <source>
        <dbReference type="ARBA" id="ARBA00023067"/>
    </source>
</evidence>
<dbReference type="PRINTS" id="PR01727">
    <property type="entry name" value="DNABINDINGHU"/>
</dbReference>
<evidence type="ECO:0000256" key="1">
    <source>
        <dbReference type="ARBA" id="ARBA00003819"/>
    </source>
</evidence>
<evidence type="ECO:0000313" key="6">
    <source>
        <dbReference type="EMBL" id="AMJ76697.1"/>
    </source>
</evidence>
<dbReference type="GO" id="GO:0003677">
    <property type="term" value="F:DNA binding"/>
    <property type="evidence" value="ECO:0007669"/>
    <property type="project" value="UniProtKB-KW"/>
</dbReference>
<dbReference type="InterPro" id="IPR000119">
    <property type="entry name" value="Hist_DNA-bd"/>
</dbReference>
<dbReference type="Proteomes" id="UP000056750">
    <property type="component" value="Plasmid pASTE61-200"/>
</dbReference>
<sequence length="90" mass="9541">MNKKDLVAKIAKDSDVTLRDATKMLDSFCAAVGETTKTGESVALVGFGTFSLTERSERKGRNPQTGEEITIAASKSVTFKAGKALKEAVS</sequence>
<dbReference type="PROSITE" id="PS00045">
    <property type="entry name" value="HISTONE_LIKE"/>
    <property type="match status" value="1"/>
</dbReference>
<geneLocation type="plasmid" evidence="6 7">
    <name>pASTE61-200</name>
</geneLocation>
<name>A0ABN4LTU7_9ALTE</name>
<keyword evidence="3" id="KW-0226">DNA condensation</keyword>
<dbReference type="PANTHER" id="PTHR33175">
    <property type="entry name" value="DNA-BINDING PROTEIN HU"/>
    <property type="match status" value="1"/>
</dbReference>
<proteinExistence type="inferred from homology"/>
<comment type="function">
    <text evidence="1">Histone-like DNA-binding protein which is capable of wrapping DNA to stabilize it, and thus to prevent its denaturation under extreme environmental conditions.</text>
</comment>
<protein>
    <submittedName>
        <fullName evidence="6">DNA-binding protein</fullName>
    </submittedName>
</protein>
<dbReference type="RefSeq" id="WP_061093738.1">
    <property type="nucleotide sequence ID" value="NZ_CP013927.1"/>
</dbReference>
<comment type="similarity">
    <text evidence="2 5">Belongs to the bacterial histone-like protein family.</text>
</comment>